<dbReference type="PANTHER" id="PTHR30244">
    <property type="entry name" value="TRANSAMINASE"/>
    <property type="match status" value="1"/>
</dbReference>
<dbReference type="EMBL" id="MRCG01000010">
    <property type="protein sequence ID" value="OKH47087.1"/>
    <property type="molecule type" value="Genomic_DNA"/>
</dbReference>
<evidence type="ECO:0000256" key="4">
    <source>
        <dbReference type="PIRSR" id="PIRSR000390-2"/>
    </source>
</evidence>
<dbReference type="InterPro" id="IPR015422">
    <property type="entry name" value="PyrdxlP-dep_Trfase_small"/>
</dbReference>
<dbReference type="Gene3D" id="3.40.640.10">
    <property type="entry name" value="Type I PLP-dependent aspartate aminotransferase-like (Major domain)"/>
    <property type="match status" value="1"/>
</dbReference>
<dbReference type="AlphaFoldDB" id="A0A1U7J3Q3"/>
<proteinExistence type="inferred from homology"/>
<dbReference type="STRING" id="549789.NIES30_13925"/>
<dbReference type="InterPro" id="IPR015424">
    <property type="entry name" value="PyrdxlP-dep_Trfase"/>
</dbReference>
<protein>
    <submittedName>
        <fullName evidence="6">Erythromycin biosynthesis sensory transduction protein eryC1</fullName>
    </submittedName>
</protein>
<dbReference type="Pfam" id="PF01041">
    <property type="entry name" value="DegT_DnrJ_EryC1"/>
    <property type="match status" value="1"/>
</dbReference>
<dbReference type="CDD" id="cd00616">
    <property type="entry name" value="AHBA_syn"/>
    <property type="match status" value="1"/>
</dbReference>
<evidence type="ECO:0000256" key="2">
    <source>
        <dbReference type="ARBA" id="ARBA00037999"/>
    </source>
</evidence>
<dbReference type="RefSeq" id="WP_073609035.1">
    <property type="nucleotide sequence ID" value="NZ_MRCG01000010.1"/>
</dbReference>
<dbReference type="GO" id="GO:0030170">
    <property type="term" value="F:pyridoxal phosphate binding"/>
    <property type="evidence" value="ECO:0007669"/>
    <property type="project" value="TreeGrafter"/>
</dbReference>
<reference evidence="6 7" key="1">
    <citation type="submission" date="2016-11" db="EMBL/GenBank/DDBJ databases">
        <title>Draft Genome Sequences of Nine Cyanobacterial Strains from Diverse Habitats.</title>
        <authorList>
            <person name="Zhu T."/>
            <person name="Hou S."/>
            <person name="Lu X."/>
            <person name="Hess W.R."/>
        </authorList>
    </citation>
    <scope>NUCLEOTIDE SEQUENCE [LARGE SCALE GENOMIC DNA]</scope>
    <source>
        <strain evidence="6 7">NIES-30</strain>
    </source>
</reference>
<dbReference type="Proteomes" id="UP000185557">
    <property type="component" value="Unassembled WGS sequence"/>
</dbReference>
<keyword evidence="1 4" id="KW-0663">Pyridoxal phosphate</keyword>
<dbReference type="PANTHER" id="PTHR30244:SF36">
    <property type="entry name" value="3-OXO-GLUCOSE-6-PHOSPHATE:GLUTAMATE AMINOTRANSFERASE"/>
    <property type="match status" value="1"/>
</dbReference>
<dbReference type="InterPro" id="IPR015421">
    <property type="entry name" value="PyrdxlP-dep_Trfase_major"/>
</dbReference>
<organism evidence="6 7">
    <name type="scientific">Phormidium tenue NIES-30</name>
    <dbReference type="NCBI Taxonomy" id="549789"/>
    <lineage>
        <taxon>Bacteria</taxon>
        <taxon>Bacillati</taxon>
        <taxon>Cyanobacteriota</taxon>
        <taxon>Cyanophyceae</taxon>
        <taxon>Oscillatoriophycideae</taxon>
        <taxon>Oscillatoriales</taxon>
        <taxon>Oscillatoriaceae</taxon>
        <taxon>Phormidium</taxon>
    </lineage>
</organism>
<dbReference type="PIRSF" id="PIRSF000390">
    <property type="entry name" value="PLP_StrS"/>
    <property type="match status" value="1"/>
</dbReference>
<sequence length="398" mass="41957">MTIPSPLAAPLAVPFVDLTWQHGPLQEAIQGVINAVIIQGDFVLGQALADFEANFALACGTQFGVGVGCGTDAIALGLIACGVAPGDEVILPANTFVATLMGVLRSGATPVFVDCDRATALIDLDAAARAITPRTRAIVPVHLYGQMVSPQGLLDLAHRHRLIIFEDAAQAHLAQREGYTAGSIGLGAAFSFYPSKNLGALGDGGMFVTGDQLIAGMARSLRNYGATSKYYHTEPLGTNSRLDTLQAAVLNVKLPHLAGWNRARYAIAQHYDRRLAPLVEHGILPIGNGAGPGHVYHLYVVRITDTCPISRANLQTQFTTAGIQTGIHYPIPCHLQPAFSALGYGLGSFPQAEALSQEILSLPMYPGMTLEQVDYVVDAMVEAVTAARSVGVLQAVNG</sequence>
<evidence type="ECO:0000313" key="6">
    <source>
        <dbReference type="EMBL" id="OKH47087.1"/>
    </source>
</evidence>
<comment type="caution">
    <text evidence="6">The sequence shown here is derived from an EMBL/GenBank/DDBJ whole genome shotgun (WGS) entry which is preliminary data.</text>
</comment>
<dbReference type="GO" id="GO:0000271">
    <property type="term" value="P:polysaccharide biosynthetic process"/>
    <property type="evidence" value="ECO:0007669"/>
    <property type="project" value="TreeGrafter"/>
</dbReference>
<dbReference type="GO" id="GO:0008483">
    <property type="term" value="F:transaminase activity"/>
    <property type="evidence" value="ECO:0007669"/>
    <property type="project" value="TreeGrafter"/>
</dbReference>
<dbReference type="Gene3D" id="3.90.1150.10">
    <property type="entry name" value="Aspartate Aminotransferase, domain 1"/>
    <property type="match status" value="1"/>
</dbReference>
<keyword evidence="7" id="KW-1185">Reference proteome</keyword>
<evidence type="ECO:0000256" key="5">
    <source>
        <dbReference type="RuleBase" id="RU004508"/>
    </source>
</evidence>
<comment type="similarity">
    <text evidence="2 5">Belongs to the DegT/DnrJ/EryC1 family.</text>
</comment>
<accession>A0A1U7J3Q3</accession>
<evidence type="ECO:0000256" key="1">
    <source>
        <dbReference type="ARBA" id="ARBA00022898"/>
    </source>
</evidence>
<gene>
    <name evidence="6" type="ORF">NIES30_13925</name>
</gene>
<dbReference type="OrthoDB" id="9810913at2"/>
<feature type="modified residue" description="N6-(pyridoxal phosphate)lysine" evidence="4">
    <location>
        <position position="196"/>
    </location>
</feature>
<evidence type="ECO:0000256" key="3">
    <source>
        <dbReference type="PIRSR" id="PIRSR000390-1"/>
    </source>
</evidence>
<dbReference type="SUPFAM" id="SSF53383">
    <property type="entry name" value="PLP-dependent transferases"/>
    <property type="match status" value="1"/>
</dbReference>
<evidence type="ECO:0000313" key="7">
    <source>
        <dbReference type="Proteomes" id="UP000185557"/>
    </source>
</evidence>
<dbReference type="InterPro" id="IPR000653">
    <property type="entry name" value="DegT/StrS_aminotransferase"/>
</dbReference>
<feature type="active site" description="Proton acceptor" evidence="3">
    <location>
        <position position="196"/>
    </location>
</feature>
<name>A0A1U7J3Q3_9CYAN</name>